<dbReference type="GO" id="GO:0051537">
    <property type="term" value="F:2 iron, 2 sulfur cluster binding"/>
    <property type="evidence" value="ECO:0007669"/>
    <property type="project" value="InterPro"/>
</dbReference>
<dbReference type="InterPro" id="IPR012675">
    <property type="entry name" value="Beta-grasp_dom_sf"/>
</dbReference>
<evidence type="ECO:0000256" key="1">
    <source>
        <dbReference type="ARBA" id="ARBA00034078"/>
    </source>
</evidence>
<dbReference type="InterPro" id="IPR017938">
    <property type="entry name" value="Riboflavin_synthase-like_b-brl"/>
</dbReference>
<dbReference type="InterPro" id="IPR050415">
    <property type="entry name" value="MRET"/>
</dbReference>
<dbReference type="InterPro" id="IPR006058">
    <property type="entry name" value="2Fe2S_fd_BS"/>
</dbReference>
<dbReference type="OrthoDB" id="9801155at2"/>
<evidence type="ECO:0000259" key="2">
    <source>
        <dbReference type="PROSITE" id="PS51085"/>
    </source>
</evidence>
<dbReference type="Gene3D" id="3.40.50.80">
    <property type="entry name" value="Nucleotide-binding domain of ferredoxin-NADP reductase (FNR) module"/>
    <property type="match status" value="1"/>
</dbReference>
<dbReference type="PANTHER" id="PTHR47354:SF5">
    <property type="entry name" value="PROTEIN RFBI"/>
    <property type="match status" value="1"/>
</dbReference>
<evidence type="ECO:0000259" key="3">
    <source>
        <dbReference type="PROSITE" id="PS51384"/>
    </source>
</evidence>
<dbReference type="InterPro" id="IPR001041">
    <property type="entry name" value="2Fe-2S_ferredoxin-type"/>
</dbReference>
<reference evidence="4 5" key="1">
    <citation type="submission" date="2017-06" db="EMBL/GenBank/DDBJ databases">
        <authorList>
            <consortium name="Pathogen Informatics"/>
        </authorList>
    </citation>
    <scope>NUCLEOTIDE SEQUENCE [LARGE SCALE GENOMIC DNA]</scope>
    <source>
        <strain evidence="4 5">NCTC12148</strain>
    </source>
</reference>
<protein>
    <submittedName>
        <fullName evidence="4">Benzoate 1,2-dioxygenase electron transfer component</fullName>
    </submittedName>
</protein>
<dbReference type="Gene3D" id="3.10.20.30">
    <property type="match status" value="1"/>
</dbReference>
<dbReference type="KEGG" id="sfj:SAMEA4384070_3089"/>
<dbReference type="SUPFAM" id="SSF54292">
    <property type="entry name" value="2Fe-2S ferredoxin-like"/>
    <property type="match status" value="1"/>
</dbReference>
<keyword evidence="4" id="KW-0223">Dioxygenase</keyword>
<gene>
    <name evidence="4" type="primary">benC</name>
    <name evidence="4" type="ORF">SAMEA4384070_03089</name>
</gene>
<dbReference type="InterPro" id="IPR001433">
    <property type="entry name" value="OxRdtase_FAD/NAD-bd"/>
</dbReference>
<name>A0A240C4X0_SERFI</name>
<dbReference type="GO" id="GO:0051213">
    <property type="term" value="F:dioxygenase activity"/>
    <property type="evidence" value="ECO:0007669"/>
    <property type="project" value="UniProtKB-KW"/>
</dbReference>
<dbReference type="Pfam" id="PF00175">
    <property type="entry name" value="NAD_binding_1"/>
    <property type="match status" value="1"/>
</dbReference>
<comment type="cofactor">
    <cofactor evidence="1">
        <name>[2Fe-2S] cluster</name>
        <dbReference type="ChEBI" id="CHEBI:190135"/>
    </cofactor>
</comment>
<keyword evidence="4" id="KW-0560">Oxidoreductase</keyword>
<dbReference type="InterPro" id="IPR036010">
    <property type="entry name" value="2Fe-2S_ferredoxin-like_sf"/>
</dbReference>
<keyword evidence="5" id="KW-1185">Reference proteome</keyword>
<dbReference type="Gene3D" id="2.40.30.10">
    <property type="entry name" value="Translation factors"/>
    <property type="match status" value="1"/>
</dbReference>
<dbReference type="AlphaFoldDB" id="A0A240C4X0"/>
<dbReference type="STRING" id="1411141.GCA_001590885_02444"/>
<feature type="domain" description="2Fe-2S ferredoxin-type" evidence="2">
    <location>
        <begin position="3"/>
        <end position="97"/>
    </location>
</feature>
<dbReference type="CDD" id="cd00207">
    <property type="entry name" value="fer2"/>
    <property type="match status" value="1"/>
</dbReference>
<dbReference type="InterPro" id="IPR001709">
    <property type="entry name" value="Flavoprot_Pyr_Nucl_cyt_Rdtase"/>
</dbReference>
<dbReference type="PRINTS" id="PR00371">
    <property type="entry name" value="FPNCR"/>
</dbReference>
<dbReference type="CDD" id="cd06209">
    <property type="entry name" value="BenDO_FAD_NAD"/>
    <property type="match status" value="1"/>
</dbReference>
<dbReference type="Pfam" id="PF00970">
    <property type="entry name" value="FAD_binding_6"/>
    <property type="match status" value="1"/>
</dbReference>
<dbReference type="Pfam" id="PF00111">
    <property type="entry name" value="Fer2"/>
    <property type="match status" value="1"/>
</dbReference>
<dbReference type="InterPro" id="IPR039261">
    <property type="entry name" value="FNR_nucleotide-bd"/>
</dbReference>
<dbReference type="PROSITE" id="PS00197">
    <property type="entry name" value="2FE2S_FER_1"/>
    <property type="match status" value="1"/>
</dbReference>
<evidence type="ECO:0000313" key="5">
    <source>
        <dbReference type="Proteomes" id="UP000215134"/>
    </source>
</evidence>
<dbReference type="Proteomes" id="UP000215134">
    <property type="component" value="Chromosome 1"/>
</dbReference>
<feature type="domain" description="FAD-binding FR-type" evidence="3">
    <location>
        <begin position="104"/>
        <end position="204"/>
    </location>
</feature>
<dbReference type="PANTHER" id="PTHR47354">
    <property type="entry name" value="NADH OXIDOREDUCTASE HCR"/>
    <property type="match status" value="1"/>
</dbReference>
<accession>A0A240C4X0</accession>
<dbReference type="PRINTS" id="PR00410">
    <property type="entry name" value="PHEHYDRXLASE"/>
</dbReference>
<dbReference type="RefSeq" id="WP_061797344.1">
    <property type="nucleotide sequence ID" value="NZ_CABITV010000011.1"/>
</dbReference>
<dbReference type="SUPFAM" id="SSF63380">
    <property type="entry name" value="Riboflavin synthase domain-like"/>
    <property type="match status" value="1"/>
</dbReference>
<dbReference type="EMBL" id="LT906479">
    <property type="protein sequence ID" value="SNW03034.1"/>
    <property type="molecule type" value="Genomic_DNA"/>
</dbReference>
<evidence type="ECO:0000313" key="4">
    <source>
        <dbReference type="EMBL" id="SNW03034.1"/>
    </source>
</evidence>
<dbReference type="InterPro" id="IPR017927">
    <property type="entry name" value="FAD-bd_FR_type"/>
</dbReference>
<proteinExistence type="predicted"/>
<dbReference type="GeneID" id="75028234"/>
<dbReference type="PROSITE" id="PS51384">
    <property type="entry name" value="FAD_FR"/>
    <property type="match status" value="1"/>
</dbReference>
<dbReference type="NCBIfam" id="NF040810">
    <property type="entry name" value="BenC"/>
    <property type="match status" value="1"/>
</dbReference>
<dbReference type="SUPFAM" id="SSF52343">
    <property type="entry name" value="Ferredoxin reductase-like, C-terminal NADP-linked domain"/>
    <property type="match status" value="1"/>
</dbReference>
<dbReference type="PROSITE" id="PS51085">
    <property type="entry name" value="2FE2S_FER_2"/>
    <property type="match status" value="1"/>
</dbReference>
<organism evidence="4 5">
    <name type="scientific">Serratia ficaria</name>
    <dbReference type="NCBI Taxonomy" id="61651"/>
    <lineage>
        <taxon>Bacteria</taxon>
        <taxon>Pseudomonadati</taxon>
        <taxon>Pseudomonadota</taxon>
        <taxon>Gammaproteobacteria</taxon>
        <taxon>Enterobacterales</taxon>
        <taxon>Yersiniaceae</taxon>
        <taxon>Serratia</taxon>
    </lineage>
</organism>
<sequence>MSFTVALNFEDGVSRFIQCNPNEKVLDAAYRQRINLPMDCSDGVCGTCKCRCEQGEYRLGDDYLDEALSEQEAAQRLVLTCQMVPSSDCVIEVPIASTLCKTGSEEFAATVTSATALSDSAIEFCLTLDDERGIAFLPGQYVNIAVPGSEASRAYSFSSLPGGRQISFLLRNVPGGMMSGYLTDRARPGDAIRLRGPQGSFYLRTPVRPMLFLAGGTGLAPFLSMLEQLAADASPQPVHLIYGVTHDHDLVKLEQLESYRRRLPNFSYLTCVASEASQSPHKGYVTQHLDESLLNDGDLDVYLCGPPPMVEAVLGDFQRRAFTPASFHYEKFAPSQAS</sequence>
<dbReference type="InterPro" id="IPR047683">
    <property type="entry name" value="BenC-like_FAD_NAD-bd"/>
</dbReference>
<dbReference type="InterPro" id="IPR008333">
    <property type="entry name" value="Cbr1-like_FAD-bd_dom"/>
</dbReference>